<dbReference type="RefSeq" id="WP_005869759.1">
    <property type="nucleotide sequence ID" value="NZ_ACYG01000009.1"/>
</dbReference>
<dbReference type="GO" id="GO:0009060">
    <property type="term" value="P:aerobic respiration"/>
    <property type="evidence" value="ECO:0007669"/>
    <property type="project" value="TreeGrafter"/>
</dbReference>
<keyword evidence="2 5" id="KW-0812">Transmembrane</keyword>
<dbReference type="Proteomes" id="UP000005709">
    <property type="component" value="Unassembled WGS sequence"/>
</dbReference>
<gene>
    <name evidence="5" type="primary">nuoH</name>
    <name evidence="7" type="ORF">CAMGR0001_2681</name>
</gene>
<dbReference type="EMBL" id="ACYG01000009">
    <property type="protein sequence ID" value="EEV18668.1"/>
    <property type="molecule type" value="Genomic_DNA"/>
</dbReference>
<evidence type="ECO:0000256" key="2">
    <source>
        <dbReference type="ARBA" id="ARBA00022692"/>
    </source>
</evidence>
<feature type="transmembrane region" description="Helical" evidence="5">
    <location>
        <begin position="310"/>
        <end position="330"/>
    </location>
</feature>
<dbReference type="PANTHER" id="PTHR11432:SF3">
    <property type="entry name" value="NADH-UBIQUINONE OXIDOREDUCTASE CHAIN 1"/>
    <property type="match status" value="1"/>
</dbReference>
<comment type="subunit">
    <text evidence="5">NDH-1 is composed of 14 different subunits. Subunits NuoA, H, J, K, L, M, N constitute the membrane sector of the complex.</text>
</comment>
<keyword evidence="5" id="KW-1003">Cell membrane</keyword>
<keyword evidence="5" id="KW-0874">Quinone</keyword>
<comment type="caution">
    <text evidence="7">The sequence shown here is derived from an EMBL/GenBank/DDBJ whole genome shotgun (WGS) entry which is preliminary data.</text>
</comment>
<dbReference type="GO" id="GO:0016655">
    <property type="term" value="F:oxidoreductase activity, acting on NAD(P)H, quinone or similar compound as acceptor"/>
    <property type="evidence" value="ECO:0007669"/>
    <property type="project" value="UniProtKB-UniRule"/>
</dbReference>
<dbReference type="PANTHER" id="PTHR11432">
    <property type="entry name" value="NADH DEHYDROGENASE SUBUNIT 1"/>
    <property type="match status" value="1"/>
</dbReference>
<keyword evidence="5" id="KW-1278">Translocase</keyword>
<protein>
    <recommendedName>
        <fullName evidence="5">NADH-quinone oxidoreductase subunit H</fullName>
        <ecNumber evidence="5">7.1.1.-</ecNumber>
    </recommendedName>
    <alternativeName>
        <fullName evidence="5">NADH dehydrogenase I subunit H</fullName>
    </alternativeName>
    <alternativeName>
        <fullName evidence="5">NDH-1 subunit H</fullName>
    </alternativeName>
</protein>
<name>C8PF40_9BACT</name>
<comment type="subcellular location">
    <subcellularLocation>
        <location evidence="5 6">Cell membrane</location>
        <topology evidence="5 6">Multi-pass membrane protein</topology>
    </subcellularLocation>
    <subcellularLocation>
        <location evidence="1">Membrane</location>
        <topology evidence="1">Multi-pass membrane protein</topology>
    </subcellularLocation>
</comment>
<dbReference type="InterPro" id="IPR001694">
    <property type="entry name" value="NADH_UbQ_OxRdtase_su1/FPO"/>
</dbReference>
<keyword evidence="5" id="KW-0830">Ubiquinone</keyword>
<keyword evidence="3 5" id="KW-1133">Transmembrane helix</keyword>
<feature type="transmembrane region" description="Helical" evidence="5">
    <location>
        <begin position="279"/>
        <end position="298"/>
    </location>
</feature>
<dbReference type="OrthoDB" id="9803734at2"/>
<feature type="transmembrane region" description="Helical" evidence="5">
    <location>
        <begin position="121"/>
        <end position="144"/>
    </location>
</feature>
<comment type="catalytic activity">
    <reaction evidence="5">
        <text>a quinone + NADH + 5 H(+)(in) = a quinol + NAD(+) + 4 H(+)(out)</text>
        <dbReference type="Rhea" id="RHEA:57888"/>
        <dbReference type="ChEBI" id="CHEBI:15378"/>
        <dbReference type="ChEBI" id="CHEBI:24646"/>
        <dbReference type="ChEBI" id="CHEBI:57540"/>
        <dbReference type="ChEBI" id="CHEBI:57945"/>
        <dbReference type="ChEBI" id="CHEBI:132124"/>
    </reaction>
</comment>
<feature type="transmembrane region" description="Helical" evidence="5">
    <location>
        <begin position="196"/>
        <end position="214"/>
    </location>
</feature>
<comment type="similarity">
    <text evidence="5 6">Belongs to the complex I subunit 1 family.</text>
</comment>
<reference evidence="7 8" key="1">
    <citation type="submission" date="2009-07" db="EMBL/GenBank/DDBJ databases">
        <authorList>
            <person name="Madupu R."/>
            <person name="Sebastian Y."/>
            <person name="Durkin A.S."/>
            <person name="Torralba M."/>
            <person name="Methe B."/>
            <person name="Sutton G.G."/>
            <person name="Strausberg R.L."/>
            <person name="Nelson K.E."/>
        </authorList>
    </citation>
    <scope>NUCLEOTIDE SEQUENCE [LARGE SCALE GENOMIC DNA]</scope>
    <source>
        <strain evidence="7 8">RM3268</strain>
    </source>
</reference>
<dbReference type="eggNOG" id="COG1005">
    <property type="taxonomic scope" value="Bacteria"/>
</dbReference>
<accession>C8PF40</accession>
<sequence>MSDSAFYFVATVLKALVILAVIALLSGLATYAERKVLAYMQRRIGPSMVGPAGLLQVGADMIKLFTKEDAIPARANKLLFKIAPIISATGAFVALSVVPLLPEFTIGGRTIQPILSDINVGILFLLGASGTCVYGLLIGGLASYNKWGTIGAFRAFLQITCFEVINGLSLIPIVMITGSLSLIDIVSAQSGGIDKWFIWKEPVCFALFLIAAFVECNRTPLCLTENETEIVAGAGTAYSGMRWGMFFIGEYANIITYSVATTLLFLGGFNAFWFIPGGIMMVLKSSLVFFCFLWARAAWPHLRPDQLMGLCWKVCMPLALACVLITALAIV</sequence>
<dbReference type="GO" id="GO:0005886">
    <property type="term" value="C:plasma membrane"/>
    <property type="evidence" value="ECO:0007669"/>
    <property type="project" value="UniProtKB-SubCell"/>
</dbReference>
<feature type="transmembrane region" description="Helical" evidence="5">
    <location>
        <begin position="251"/>
        <end position="273"/>
    </location>
</feature>
<evidence type="ECO:0000256" key="6">
    <source>
        <dbReference type="RuleBase" id="RU000471"/>
    </source>
</evidence>
<evidence type="ECO:0000256" key="4">
    <source>
        <dbReference type="ARBA" id="ARBA00023136"/>
    </source>
</evidence>
<keyword evidence="4 5" id="KW-0472">Membrane</keyword>
<proteinExistence type="inferred from homology"/>
<evidence type="ECO:0000313" key="7">
    <source>
        <dbReference type="EMBL" id="EEV18668.1"/>
    </source>
</evidence>
<dbReference type="EC" id="7.1.1.-" evidence="5"/>
<dbReference type="GO" id="GO:0048038">
    <property type="term" value="F:quinone binding"/>
    <property type="evidence" value="ECO:0007669"/>
    <property type="project" value="UniProtKB-KW"/>
</dbReference>
<feature type="transmembrane region" description="Helical" evidence="5">
    <location>
        <begin position="6"/>
        <end position="32"/>
    </location>
</feature>
<feature type="transmembrane region" description="Helical" evidence="5">
    <location>
        <begin position="78"/>
        <end position="101"/>
    </location>
</feature>
<dbReference type="STRING" id="824.CGRAC_0317"/>
<evidence type="ECO:0000256" key="3">
    <source>
        <dbReference type="ARBA" id="ARBA00022989"/>
    </source>
</evidence>
<dbReference type="HAMAP" id="MF_01350">
    <property type="entry name" value="NDH1_NuoH"/>
    <property type="match status" value="1"/>
</dbReference>
<organism evidence="7 8">
    <name type="scientific">Campylobacter gracilis RM3268</name>
    <dbReference type="NCBI Taxonomy" id="553220"/>
    <lineage>
        <taxon>Bacteria</taxon>
        <taxon>Pseudomonadati</taxon>
        <taxon>Campylobacterota</taxon>
        <taxon>Epsilonproteobacteria</taxon>
        <taxon>Campylobacterales</taxon>
        <taxon>Campylobacteraceae</taxon>
        <taxon>Campylobacter</taxon>
    </lineage>
</organism>
<dbReference type="AlphaFoldDB" id="C8PF40"/>
<dbReference type="NCBIfam" id="NF004741">
    <property type="entry name" value="PRK06076.1-2"/>
    <property type="match status" value="1"/>
</dbReference>
<keyword evidence="5 6" id="KW-0520">NAD</keyword>
<dbReference type="Pfam" id="PF00146">
    <property type="entry name" value="NADHdh"/>
    <property type="match status" value="1"/>
</dbReference>
<keyword evidence="7" id="KW-0560">Oxidoreductase</keyword>
<comment type="function">
    <text evidence="5">NDH-1 shuttles electrons from NADH, via FMN and iron-sulfur (Fe-S) centers, to quinones in the respiratory chain. The immediate electron acceptor for the enzyme in this species is believed to be ubiquinone. Couples the redox reaction to proton translocation (for every two electrons transferred, four hydrogen ions are translocated across the cytoplasmic membrane), and thus conserves the redox energy in a proton gradient. This subunit may bind ubiquinone.</text>
</comment>
<evidence type="ECO:0000256" key="1">
    <source>
        <dbReference type="ARBA" id="ARBA00004141"/>
    </source>
</evidence>
<evidence type="ECO:0000256" key="5">
    <source>
        <dbReference type="HAMAP-Rule" id="MF_01350"/>
    </source>
</evidence>
<feature type="transmembrane region" description="Helical" evidence="5">
    <location>
        <begin position="156"/>
        <end position="176"/>
    </location>
</feature>
<keyword evidence="8" id="KW-1185">Reference proteome</keyword>
<dbReference type="GO" id="GO:0003954">
    <property type="term" value="F:NADH dehydrogenase activity"/>
    <property type="evidence" value="ECO:0007669"/>
    <property type="project" value="TreeGrafter"/>
</dbReference>
<evidence type="ECO:0000313" key="8">
    <source>
        <dbReference type="Proteomes" id="UP000005709"/>
    </source>
</evidence>